<evidence type="ECO:0000256" key="2">
    <source>
        <dbReference type="SAM" id="SignalP"/>
    </source>
</evidence>
<dbReference type="AlphaFoldDB" id="A0A9Q0G732"/>
<keyword evidence="1" id="KW-0472">Membrane</keyword>
<dbReference type="SUPFAM" id="SSF101898">
    <property type="entry name" value="NHL repeat"/>
    <property type="match status" value="1"/>
</dbReference>
<proteinExistence type="predicted"/>
<keyword evidence="1" id="KW-1133">Transmembrane helix</keyword>
<keyword evidence="1" id="KW-0812">Transmembrane</keyword>
<accession>A0A9Q0G732</accession>
<keyword evidence="4" id="KW-1185">Reference proteome</keyword>
<keyword evidence="2" id="KW-0732">Signal</keyword>
<dbReference type="InterPro" id="IPR053224">
    <property type="entry name" value="Sensory_adhesion_molecule"/>
</dbReference>
<sequence>MAKLSIPSTITLFLLLLLLLIFVISISPVTAGGRHIIKFRSPNLYPEGLAYDRSAQHFLVGSLHHRTIHSVSDAGVIETFVSDPSLPENSTFLGLAVDSIHQRLLAVVHSLPPLPPFNALAAYDLRSRRRLFLAPLLSEDGGDNNNNRRPVANDLAVDFEGNAYVTNSLGYPEGNFIWKVTADGEASVFSRSPAFNHHPVDRGAPESYCGLNGIAYVSKGYFLVVQTNTGKLFKVDAEDGSARTVLLPEDLPLADGMAVRKDGTVVVVSQNKAWFLKSADSWSEGVVYDRVDLDTERFPTAAVVGREERVYVLYGSVMEGILGNGEGGREWFGIEEVRSEKESGEDDNAWVYVLVGLGLAYFMFWRFQMKQLVKNMDKKIN</sequence>
<evidence type="ECO:0008006" key="5">
    <source>
        <dbReference type="Google" id="ProtNLM"/>
    </source>
</evidence>
<feature type="chain" id="PRO_5040285256" description="SMP-30/Gluconolactonase/LRE-like region domain-containing protein" evidence="2">
    <location>
        <begin position="32"/>
        <end position="381"/>
    </location>
</feature>
<reference evidence="3" key="1">
    <citation type="submission" date="2022-02" db="EMBL/GenBank/DDBJ databases">
        <authorList>
            <person name="Henning P.M."/>
            <person name="McCubbin A.G."/>
            <person name="Shore J.S."/>
        </authorList>
    </citation>
    <scope>NUCLEOTIDE SEQUENCE</scope>
    <source>
        <strain evidence="3">F60SS</strain>
        <tissue evidence="3">Leaves</tissue>
    </source>
</reference>
<dbReference type="Proteomes" id="UP001141552">
    <property type="component" value="Unassembled WGS sequence"/>
</dbReference>
<evidence type="ECO:0000313" key="4">
    <source>
        <dbReference type="Proteomes" id="UP001141552"/>
    </source>
</evidence>
<dbReference type="InterPro" id="IPR011042">
    <property type="entry name" value="6-blade_b-propeller_TolB-like"/>
</dbReference>
<dbReference type="PANTHER" id="PTHR31460:SF3">
    <property type="entry name" value="MESOCENTIN"/>
    <property type="match status" value="1"/>
</dbReference>
<name>A0A9Q0G732_9ROSI</name>
<organism evidence="3 4">
    <name type="scientific">Turnera subulata</name>
    <dbReference type="NCBI Taxonomy" id="218843"/>
    <lineage>
        <taxon>Eukaryota</taxon>
        <taxon>Viridiplantae</taxon>
        <taxon>Streptophyta</taxon>
        <taxon>Embryophyta</taxon>
        <taxon>Tracheophyta</taxon>
        <taxon>Spermatophyta</taxon>
        <taxon>Magnoliopsida</taxon>
        <taxon>eudicotyledons</taxon>
        <taxon>Gunneridae</taxon>
        <taxon>Pentapetalae</taxon>
        <taxon>rosids</taxon>
        <taxon>fabids</taxon>
        <taxon>Malpighiales</taxon>
        <taxon>Passifloraceae</taxon>
        <taxon>Turnera</taxon>
    </lineage>
</organism>
<feature type="signal peptide" evidence="2">
    <location>
        <begin position="1"/>
        <end position="31"/>
    </location>
</feature>
<protein>
    <recommendedName>
        <fullName evidence="5">SMP-30/Gluconolactonase/LRE-like region domain-containing protein</fullName>
    </recommendedName>
</protein>
<dbReference type="OrthoDB" id="1885092at2759"/>
<feature type="transmembrane region" description="Helical" evidence="1">
    <location>
        <begin position="349"/>
        <end position="367"/>
    </location>
</feature>
<reference evidence="3" key="2">
    <citation type="journal article" date="2023" name="Plants (Basel)">
        <title>Annotation of the Turnera subulata (Passifloraceae) Draft Genome Reveals the S-Locus Evolved after the Divergence of Turneroideae from Passifloroideae in a Stepwise Manner.</title>
        <authorList>
            <person name="Henning P.M."/>
            <person name="Roalson E.H."/>
            <person name="Mir W."/>
            <person name="McCubbin A.G."/>
            <person name="Shore J.S."/>
        </authorList>
    </citation>
    <scope>NUCLEOTIDE SEQUENCE</scope>
    <source>
        <strain evidence="3">F60SS</strain>
    </source>
</reference>
<dbReference type="GO" id="GO:0005783">
    <property type="term" value="C:endoplasmic reticulum"/>
    <property type="evidence" value="ECO:0007669"/>
    <property type="project" value="TreeGrafter"/>
</dbReference>
<evidence type="ECO:0000256" key="1">
    <source>
        <dbReference type="SAM" id="Phobius"/>
    </source>
</evidence>
<dbReference type="EMBL" id="JAKUCV010002243">
    <property type="protein sequence ID" value="KAJ4843397.1"/>
    <property type="molecule type" value="Genomic_DNA"/>
</dbReference>
<dbReference type="PANTHER" id="PTHR31460">
    <property type="match status" value="1"/>
</dbReference>
<dbReference type="Gene3D" id="2.120.10.30">
    <property type="entry name" value="TolB, C-terminal domain"/>
    <property type="match status" value="1"/>
</dbReference>
<gene>
    <name evidence="3" type="ORF">Tsubulata_013302</name>
</gene>
<dbReference type="FunFam" id="2.120.10.30:FF:000089">
    <property type="entry name" value="Calcium-dependent phosphotriesterase superfamily protein"/>
    <property type="match status" value="1"/>
</dbReference>
<comment type="caution">
    <text evidence="3">The sequence shown here is derived from an EMBL/GenBank/DDBJ whole genome shotgun (WGS) entry which is preliminary data.</text>
</comment>
<evidence type="ECO:0000313" key="3">
    <source>
        <dbReference type="EMBL" id="KAJ4843397.1"/>
    </source>
</evidence>